<evidence type="ECO:0000256" key="3">
    <source>
        <dbReference type="ARBA" id="ARBA00022989"/>
    </source>
</evidence>
<feature type="transmembrane region" description="Helical" evidence="5">
    <location>
        <begin position="375"/>
        <end position="393"/>
    </location>
</feature>
<dbReference type="InterPro" id="IPR007016">
    <property type="entry name" value="O-antigen_ligase-rel_domated"/>
</dbReference>
<sequence length="567" mass="65267">MLFRFLILLSLFFFILSRKQLIKLRLNIFEISFLAYISVITLSAYTGIALDLSIFSNIERFNGVEGQIYLFFYIYLTSRLLDKRQWWRIIFGSLILISIWINIDALVKHGTDIATGYGSLFGSKNYLAGFNFSVFVISIFLYLTPRESIYSKAFLVIGVLALLVALITFTRAPLLGFSLAVGFWFVSFGAQSFQHHKWFIPALIIMSLIGIGFILKFSDNLLHTQNMQTRLDMWQISLQGFQEAPLLGVGPENFGYLFDKYHPGQYVSQDEQWIDNAHNMLFNILSETGLIGLLSFSVSVFILFQCAYRQCQKHDADQPLFVTLIMLYIEQLFTLNPISQNIPQCLIIAYFTKSLPAIQLLYIKSKLLINLTRGITCFVIVATLYTTIVLETYKHYRFSSIYTDNPKYLSKTYDALLQYFNDPPMRDTYLTQKIATDFIKMKLPNQVPKRSISLYKKLIIDQLRKSIATNPKNIRTQVILGWLYARFHPQQAVYVFLNVVKQAPRKPINHVYLAHAYLRVGKTERAKASLNRALTLDLGRPKQPIGLAHFLDLRVRAQNPAILGIPM</sequence>
<dbReference type="SUPFAM" id="SSF48452">
    <property type="entry name" value="TPR-like"/>
    <property type="match status" value="1"/>
</dbReference>
<feature type="domain" description="O-antigen ligase-related" evidence="6">
    <location>
        <begin position="158"/>
        <end position="296"/>
    </location>
</feature>
<gene>
    <name evidence="7" type="ORF">ETSY1_31595</name>
</gene>
<evidence type="ECO:0000256" key="4">
    <source>
        <dbReference type="ARBA" id="ARBA00023136"/>
    </source>
</evidence>
<feature type="transmembrane region" description="Helical" evidence="5">
    <location>
        <begin position="150"/>
        <end position="168"/>
    </location>
</feature>
<dbReference type="EMBL" id="AZHW01000945">
    <property type="protein sequence ID" value="ETW95204.1"/>
    <property type="molecule type" value="Genomic_DNA"/>
</dbReference>
<evidence type="ECO:0000256" key="1">
    <source>
        <dbReference type="ARBA" id="ARBA00004141"/>
    </source>
</evidence>
<proteinExistence type="predicted"/>
<keyword evidence="3 5" id="KW-1133">Transmembrane helix</keyword>
<evidence type="ECO:0000313" key="7">
    <source>
        <dbReference type="EMBL" id="ETW95204.1"/>
    </source>
</evidence>
<dbReference type="HOGENOM" id="CLU_480368_0_0_7"/>
<keyword evidence="4 5" id="KW-0472">Membrane</keyword>
<keyword evidence="2 5" id="KW-0812">Transmembrane</keyword>
<feature type="transmembrane region" description="Helical" evidence="5">
    <location>
        <begin position="31"/>
        <end position="50"/>
    </location>
</feature>
<dbReference type="Pfam" id="PF04932">
    <property type="entry name" value="Wzy_C"/>
    <property type="match status" value="1"/>
</dbReference>
<feature type="transmembrane region" description="Helical" evidence="5">
    <location>
        <begin position="198"/>
        <end position="217"/>
    </location>
</feature>
<evidence type="ECO:0000259" key="6">
    <source>
        <dbReference type="Pfam" id="PF04932"/>
    </source>
</evidence>
<evidence type="ECO:0000256" key="2">
    <source>
        <dbReference type="ARBA" id="ARBA00022692"/>
    </source>
</evidence>
<dbReference type="PANTHER" id="PTHR37422">
    <property type="entry name" value="TEICHURONIC ACID BIOSYNTHESIS PROTEIN TUAE"/>
    <property type="match status" value="1"/>
</dbReference>
<feature type="transmembrane region" description="Helical" evidence="5">
    <location>
        <begin position="174"/>
        <end position="191"/>
    </location>
</feature>
<organism evidence="7 8">
    <name type="scientific">Entotheonella factor</name>
    <dbReference type="NCBI Taxonomy" id="1429438"/>
    <lineage>
        <taxon>Bacteria</taxon>
        <taxon>Pseudomonadati</taxon>
        <taxon>Nitrospinota/Tectimicrobiota group</taxon>
        <taxon>Candidatus Tectimicrobiota</taxon>
        <taxon>Candidatus Entotheonellia</taxon>
        <taxon>Candidatus Entotheonellales</taxon>
        <taxon>Candidatus Entotheonellaceae</taxon>
        <taxon>Candidatus Entotheonella</taxon>
    </lineage>
</organism>
<name>W4LBA0_ENTF1</name>
<dbReference type="Gene3D" id="1.25.40.10">
    <property type="entry name" value="Tetratricopeptide repeat domain"/>
    <property type="match status" value="1"/>
</dbReference>
<comment type="subcellular location">
    <subcellularLocation>
        <location evidence="1">Membrane</location>
        <topology evidence="1">Multi-pass membrane protein</topology>
    </subcellularLocation>
</comment>
<keyword evidence="8" id="KW-1185">Reference proteome</keyword>
<dbReference type="AlphaFoldDB" id="W4LBA0"/>
<feature type="transmembrane region" description="Helical" evidence="5">
    <location>
        <begin position="126"/>
        <end position="143"/>
    </location>
</feature>
<feature type="transmembrane region" description="Helical" evidence="5">
    <location>
        <begin position="289"/>
        <end position="308"/>
    </location>
</feature>
<reference evidence="7 8" key="1">
    <citation type="journal article" date="2014" name="Nature">
        <title>An environmental bacterial taxon with a large and distinct metabolic repertoire.</title>
        <authorList>
            <person name="Wilson M.C."/>
            <person name="Mori T."/>
            <person name="Ruckert C."/>
            <person name="Uria A.R."/>
            <person name="Helf M.J."/>
            <person name="Takada K."/>
            <person name="Gernert C."/>
            <person name="Steffens U.A."/>
            <person name="Heycke N."/>
            <person name="Schmitt S."/>
            <person name="Rinke C."/>
            <person name="Helfrich E.J."/>
            <person name="Brachmann A.O."/>
            <person name="Gurgui C."/>
            <person name="Wakimoto T."/>
            <person name="Kracht M."/>
            <person name="Crusemann M."/>
            <person name="Hentschel U."/>
            <person name="Abe I."/>
            <person name="Matsunaga S."/>
            <person name="Kalinowski J."/>
            <person name="Takeyama H."/>
            <person name="Piel J."/>
        </authorList>
    </citation>
    <scope>NUCLEOTIDE SEQUENCE [LARGE SCALE GENOMIC DNA]</scope>
    <source>
        <strain evidence="8">TSY1</strain>
    </source>
</reference>
<accession>W4LBA0</accession>
<evidence type="ECO:0000256" key="5">
    <source>
        <dbReference type="SAM" id="Phobius"/>
    </source>
</evidence>
<comment type="caution">
    <text evidence="7">The sequence shown here is derived from an EMBL/GenBank/DDBJ whole genome shotgun (WGS) entry which is preliminary data.</text>
</comment>
<evidence type="ECO:0000313" key="8">
    <source>
        <dbReference type="Proteomes" id="UP000019141"/>
    </source>
</evidence>
<dbReference type="InterPro" id="IPR011990">
    <property type="entry name" value="TPR-like_helical_dom_sf"/>
</dbReference>
<dbReference type="PANTHER" id="PTHR37422:SF13">
    <property type="entry name" value="LIPOPOLYSACCHARIDE BIOSYNTHESIS PROTEIN PA4999-RELATED"/>
    <property type="match status" value="1"/>
</dbReference>
<dbReference type="Proteomes" id="UP000019141">
    <property type="component" value="Unassembled WGS sequence"/>
</dbReference>
<feature type="transmembrane region" description="Helical" evidence="5">
    <location>
        <begin position="86"/>
        <end position="106"/>
    </location>
</feature>
<dbReference type="InterPro" id="IPR051533">
    <property type="entry name" value="WaaL-like"/>
</dbReference>
<protein>
    <recommendedName>
        <fullName evidence="6">O-antigen ligase-related domain-containing protein</fullName>
    </recommendedName>
</protein>
<dbReference type="GO" id="GO:0016020">
    <property type="term" value="C:membrane"/>
    <property type="evidence" value="ECO:0007669"/>
    <property type="project" value="UniProtKB-SubCell"/>
</dbReference>